<dbReference type="InterPro" id="IPR029052">
    <property type="entry name" value="Metallo-depent_PP-like"/>
</dbReference>
<gene>
    <name evidence="5" type="ORF">Ocin01_08003</name>
</gene>
<proteinExistence type="predicted"/>
<feature type="transmembrane region" description="Helical" evidence="1">
    <location>
        <begin position="643"/>
        <end position="664"/>
    </location>
</feature>
<feature type="transmembrane region" description="Helical" evidence="1">
    <location>
        <begin position="468"/>
        <end position="494"/>
    </location>
</feature>
<dbReference type="Pfam" id="PF24394">
    <property type="entry name" value="TMEM62_C"/>
    <property type="match status" value="1"/>
</dbReference>
<dbReference type="STRING" id="48709.A0A1D2N060"/>
<dbReference type="Pfam" id="PF00149">
    <property type="entry name" value="Metallophos"/>
    <property type="match status" value="1"/>
</dbReference>
<feature type="domain" description="TMEM62 Ig-like" evidence="3">
    <location>
        <begin position="345"/>
        <end position="449"/>
    </location>
</feature>
<dbReference type="Pfam" id="PF24384">
    <property type="entry name" value="Ig_TMM62"/>
    <property type="match status" value="1"/>
</dbReference>
<evidence type="ECO:0000259" key="4">
    <source>
        <dbReference type="Pfam" id="PF24394"/>
    </source>
</evidence>
<dbReference type="EMBL" id="LJIJ01000336">
    <property type="protein sequence ID" value="ODM98676.1"/>
    <property type="molecule type" value="Genomic_DNA"/>
</dbReference>
<dbReference type="AlphaFoldDB" id="A0A1D2N060"/>
<dbReference type="OrthoDB" id="27234at2759"/>
<keyword evidence="1 5" id="KW-0812">Transmembrane</keyword>
<keyword evidence="6" id="KW-1185">Reference proteome</keyword>
<dbReference type="InterPro" id="IPR004843">
    <property type="entry name" value="Calcineurin-like_PHP"/>
</dbReference>
<dbReference type="PANTHER" id="PTHR14795:SF0">
    <property type="entry name" value="TRANSMEMBRANE PROTEIN 62"/>
    <property type="match status" value="1"/>
</dbReference>
<evidence type="ECO:0000259" key="2">
    <source>
        <dbReference type="Pfam" id="PF00149"/>
    </source>
</evidence>
<evidence type="ECO:0000256" key="1">
    <source>
        <dbReference type="SAM" id="Phobius"/>
    </source>
</evidence>
<accession>A0A1D2N060</accession>
<dbReference type="SUPFAM" id="SSF56300">
    <property type="entry name" value="Metallo-dependent phosphatases"/>
    <property type="match status" value="1"/>
</dbReference>
<comment type="caution">
    <text evidence="5">The sequence shown here is derived from an EMBL/GenBank/DDBJ whole genome shotgun (WGS) entry which is preliminary data.</text>
</comment>
<evidence type="ECO:0000313" key="5">
    <source>
        <dbReference type="EMBL" id="ODM98676.1"/>
    </source>
</evidence>
<name>A0A1D2N060_ORCCI</name>
<keyword evidence="1" id="KW-1133">Transmembrane helix</keyword>
<dbReference type="InterPro" id="IPR041871">
    <property type="entry name" value="MPP_TMEM62"/>
</dbReference>
<dbReference type="Gene3D" id="3.60.21.10">
    <property type="match status" value="1"/>
</dbReference>
<feature type="transmembrane region" description="Helical" evidence="1">
    <location>
        <begin position="572"/>
        <end position="594"/>
    </location>
</feature>
<sequence>MQGRKDLLSPNILVEFISKKMRMSRITILGLLSIVIVAVVITRIVSLITVNYDFQSYRKNNNNNQNERSNEVLAPVQNPGMVIGESPDHIMWFLQISDLHISIFHDPRRIDQFQEFCNTTIDVIKPEVVLASGDLADAKTTDMTGSRQFLKEWEYYGDILDKTKVSERTLWLDIRGNHDNFNVPGVNSTTSYFHKYSIQGKRHLRSYMYTIEKGQDKYSFIAVDACLEPGPRRPFNFIGTLTSDQYELLEKFEKDSRSSNATIWFGHYPSSCIISPEPGFRKLMKSGFAYMCGHLHTLGGTVPNMYTLQHSGVLELELGDWKDNRLYRLAAFDHGLFSFTDVSHDQWPVILVTNPKAAEFGLPHKEPVNSIANSTHIRMLVFSPSPIDTVEVKLDDGEWMTCQSIQGPLFVAKWDPRSYSTGMHVVYVRAKDKNGRNAEIKQSFSMDGSRKKFRLLPRITLMMDATSIFYNVFILLVLVSVLPLVFLRIIHILVRANRIDKPDFSGMKFSSIVRKLWILTTVNKLFYPVVLYPIYLTVGPWFIGEIIDDHIGAAFAWGTYVKGTILPGAFSYFYGCLQIFWFHIPLILVVGHCADYRFRNVCQVDPANCSIYSKTVMNNLPCVVLLCTQVLFAYYFWLAYGTMALFLGPLRTWSVIMSMYLWYYSTTLQSQDLMEARLVWGNKDYYYFRSDTKENTRHAL</sequence>
<keyword evidence="1" id="KW-0472">Membrane</keyword>
<dbReference type="InterPro" id="IPR056229">
    <property type="entry name" value="Ig_TMM62"/>
</dbReference>
<feature type="transmembrane region" description="Helical" evidence="1">
    <location>
        <begin position="26"/>
        <end position="50"/>
    </location>
</feature>
<dbReference type="OMA" id="VEWQTYH"/>
<evidence type="ECO:0000259" key="3">
    <source>
        <dbReference type="Pfam" id="PF24384"/>
    </source>
</evidence>
<dbReference type="GO" id="GO:0016787">
    <property type="term" value="F:hydrolase activity"/>
    <property type="evidence" value="ECO:0007669"/>
    <property type="project" value="InterPro"/>
</dbReference>
<dbReference type="Proteomes" id="UP000094527">
    <property type="component" value="Unassembled WGS sequence"/>
</dbReference>
<reference evidence="5 6" key="1">
    <citation type="journal article" date="2016" name="Genome Biol. Evol.">
        <title>Gene Family Evolution Reflects Adaptation to Soil Environmental Stressors in the Genome of the Collembolan Orchesella cincta.</title>
        <authorList>
            <person name="Faddeeva-Vakhrusheva A."/>
            <person name="Derks M.F."/>
            <person name="Anvar S.Y."/>
            <person name="Agamennone V."/>
            <person name="Suring W."/>
            <person name="Smit S."/>
            <person name="van Straalen N.M."/>
            <person name="Roelofs D."/>
        </authorList>
    </citation>
    <scope>NUCLEOTIDE SEQUENCE [LARGE SCALE GENOMIC DNA]</scope>
    <source>
        <tissue evidence="5">Mixed pool</tissue>
    </source>
</reference>
<organism evidence="5 6">
    <name type="scientific">Orchesella cincta</name>
    <name type="common">Springtail</name>
    <name type="synonym">Podura cincta</name>
    <dbReference type="NCBI Taxonomy" id="48709"/>
    <lineage>
        <taxon>Eukaryota</taxon>
        <taxon>Metazoa</taxon>
        <taxon>Ecdysozoa</taxon>
        <taxon>Arthropoda</taxon>
        <taxon>Hexapoda</taxon>
        <taxon>Collembola</taxon>
        <taxon>Entomobryomorpha</taxon>
        <taxon>Entomobryoidea</taxon>
        <taxon>Orchesellidae</taxon>
        <taxon>Orchesellinae</taxon>
        <taxon>Orchesella</taxon>
    </lineage>
</organism>
<evidence type="ECO:0000313" key="6">
    <source>
        <dbReference type="Proteomes" id="UP000094527"/>
    </source>
</evidence>
<dbReference type="CDD" id="cd07401">
    <property type="entry name" value="MPP_TMEM62_N"/>
    <property type="match status" value="1"/>
</dbReference>
<feature type="transmembrane region" description="Helical" evidence="1">
    <location>
        <begin position="615"/>
        <end position="637"/>
    </location>
</feature>
<feature type="domain" description="TMEM62 C-terminal" evidence="4">
    <location>
        <begin position="473"/>
        <end position="598"/>
    </location>
</feature>
<dbReference type="InterPro" id="IPR056230">
    <property type="entry name" value="TMEM62_C"/>
</dbReference>
<protein>
    <submittedName>
        <fullName evidence="5">Transmembrane protein</fullName>
    </submittedName>
</protein>
<feature type="domain" description="Calcineurin-like phosphoesterase" evidence="2">
    <location>
        <begin position="91"/>
        <end position="297"/>
    </location>
</feature>
<dbReference type="PANTHER" id="PTHR14795">
    <property type="entry name" value="HELICASE RELATED"/>
    <property type="match status" value="1"/>
</dbReference>